<dbReference type="PANTHER" id="PTHR38166">
    <property type="entry name" value="C2H2-TYPE DOMAIN-CONTAINING PROTEIN-RELATED"/>
    <property type="match status" value="1"/>
</dbReference>
<gene>
    <name evidence="2" type="ORF">CHGG_08315</name>
</gene>
<feature type="region of interest" description="Disordered" evidence="1">
    <location>
        <begin position="511"/>
        <end position="533"/>
    </location>
</feature>
<dbReference type="HOGENOM" id="CLU_380808_0_0_1"/>
<evidence type="ECO:0000313" key="3">
    <source>
        <dbReference type="Proteomes" id="UP000001056"/>
    </source>
</evidence>
<evidence type="ECO:0000256" key="1">
    <source>
        <dbReference type="SAM" id="MobiDB-lite"/>
    </source>
</evidence>
<dbReference type="Proteomes" id="UP000001056">
    <property type="component" value="Unassembled WGS sequence"/>
</dbReference>
<dbReference type="GeneID" id="4394137"/>
<dbReference type="VEuPathDB" id="FungiDB:CHGG_08315"/>
<name>Q2GUN9_CHAGB</name>
<proteinExistence type="predicted"/>
<feature type="compositionally biased region" description="Polar residues" evidence="1">
    <location>
        <begin position="308"/>
        <end position="318"/>
    </location>
</feature>
<dbReference type="STRING" id="306901.Q2GUN9"/>
<evidence type="ECO:0000313" key="2">
    <source>
        <dbReference type="EMBL" id="EAQ87062.1"/>
    </source>
</evidence>
<dbReference type="InParanoid" id="Q2GUN9"/>
<accession>Q2GUN9</accession>
<sequence>MKASKPRRRLSLTKAPNIEAEVSSPECVNFFDNAVWKQMSSRKSSLSQYTVPGALSSPGSGAEPSLSGTREPWVIAPWVAAGDAAPEHAEKHDAEDAGRDTVDATLDEEKTVWQEKADADAEGEDDASTPGRNTPEESVLKPGQALADAAAPGPHEQLSLRYSEESNLSGDRSGRSTPRLHDNIIHEVCGLVLQQAFGIQLHDVALAGTVSSVYESVGYCLDEISHIVLNSGLSNTGIVIDESTWGRTGTNAVPIWPAGGVADGVGSGVGGDGGQGNGGGSRKRSNAGHDHGGGAGDGSPGDGKRQRVSQIQQPSSDMHFSCPFRKRNPVRFNVRDFQSCAVQSFPDVPQLKRAMGTQRALNEHISVGKDEICDPQAVPPSADPEDGITPGIEEALNERKADIKIDGWTSLWGRLFPGDVDIPQPDFVPPTELDEVYAQFNTDHAMSQLRQRIREGMGPAGDVDSVFDVFRNHLDFIFDACRLKSGGVANSRRRLRIQTPRQMASRRGSVLLTPGRQGSGRSESSVSSPAVTPHRTNILGNLDQSLMVEPQPHTPYMPPTTDGYPIGGVDSLGGMTLGFLPCGNASNGQPRQPVTVPPPMQVHLGFGSRDQNMAGTLGSQHGHGQRPRLLPTDSGLAVNTSFSGQQTASFSSVLPLGPQNPYSPMSFGQEMQDLYLRPLPSALQEVHGAQGRMDSVTRGAMIEGGDPSDVLKAVIYPEIYVVHDFTP</sequence>
<dbReference type="AlphaFoldDB" id="Q2GUN9"/>
<dbReference type="EMBL" id="CH408033">
    <property type="protein sequence ID" value="EAQ87062.1"/>
    <property type="molecule type" value="Genomic_DNA"/>
</dbReference>
<dbReference type="RefSeq" id="XP_001225971.1">
    <property type="nucleotide sequence ID" value="XM_001225970.1"/>
</dbReference>
<feature type="compositionally biased region" description="Gly residues" evidence="1">
    <location>
        <begin position="264"/>
        <end position="280"/>
    </location>
</feature>
<dbReference type="OrthoDB" id="610608at2759"/>
<dbReference type="PANTHER" id="PTHR38166:SF1">
    <property type="entry name" value="C2H2-TYPE DOMAIN-CONTAINING PROTEIN"/>
    <property type="match status" value="1"/>
</dbReference>
<reference evidence="3" key="1">
    <citation type="journal article" date="2015" name="Genome Announc.">
        <title>Draft genome sequence of the cellulolytic fungus Chaetomium globosum.</title>
        <authorList>
            <person name="Cuomo C.A."/>
            <person name="Untereiner W.A."/>
            <person name="Ma L.-J."/>
            <person name="Grabherr M."/>
            <person name="Birren B.W."/>
        </authorList>
    </citation>
    <scope>NUCLEOTIDE SEQUENCE [LARGE SCALE GENOMIC DNA]</scope>
    <source>
        <strain evidence="3">ATCC 6205 / CBS 148.51 / DSM 1962 / NBRC 6347 / NRRL 1970</strain>
    </source>
</reference>
<protein>
    <submittedName>
        <fullName evidence="2">Uncharacterized protein</fullName>
    </submittedName>
</protein>
<dbReference type="OMA" id="ESTWGRT"/>
<keyword evidence="3" id="KW-1185">Reference proteome</keyword>
<feature type="region of interest" description="Disordered" evidence="1">
    <location>
        <begin position="42"/>
        <end position="69"/>
    </location>
</feature>
<feature type="region of interest" description="Disordered" evidence="1">
    <location>
        <begin position="264"/>
        <end position="323"/>
    </location>
</feature>
<organism evidence="2 3">
    <name type="scientific">Chaetomium globosum (strain ATCC 6205 / CBS 148.51 / DSM 1962 / NBRC 6347 / NRRL 1970)</name>
    <name type="common">Soil fungus</name>
    <dbReference type="NCBI Taxonomy" id="306901"/>
    <lineage>
        <taxon>Eukaryota</taxon>
        <taxon>Fungi</taxon>
        <taxon>Dikarya</taxon>
        <taxon>Ascomycota</taxon>
        <taxon>Pezizomycotina</taxon>
        <taxon>Sordariomycetes</taxon>
        <taxon>Sordariomycetidae</taxon>
        <taxon>Sordariales</taxon>
        <taxon>Chaetomiaceae</taxon>
        <taxon>Chaetomium</taxon>
    </lineage>
</organism>
<feature type="region of interest" description="Disordered" evidence="1">
    <location>
        <begin position="114"/>
        <end position="155"/>
    </location>
</feature>
<dbReference type="eggNOG" id="ENOG502TC9C">
    <property type="taxonomic scope" value="Eukaryota"/>
</dbReference>
<feature type="compositionally biased region" description="Low complexity" evidence="1">
    <location>
        <begin position="515"/>
        <end position="528"/>
    </location>
</feature>